<sequence>MESTILATILISTARSIEDPRPTTTESTTNYSSTTPMPTITFKSNEESEPEYGGITAAGSDKSSSIVDEIEETMTTDFPPFPKPNVCLVGNTIGECIDAQCPKSFECIEGYCCKVTPEIDCKDELKECKRHLCEKEEYREFLEKKCARSCRKCHLLKEKKKSKSKVKEIKEEIKEKSIENSTSYEKSKETPTNTSKKLSSKGRKKNLRCRDSRNDCKEWIQEGFCDSPIYTIEQRKAICGDSCQLC</sequence>
<protein>
    <submittedName>
        <fullName evidence="2">ShKT domain-containing protein</fullName>
    </submittedName>
</protein>
<organism evidence="1 2">
    <name type="scientific">Rhabditophanes sp. KR3021</name>
    <dbReference type="NCBI Taxonomy" id="114890"/>
    <lineage>
        <taxon>Eukaryota</taxon>
        <taxon>Metazoa</taxon>
        <taxon>Ecdysozoa</taxon>
        <taxon>Nematoda</taxon>
        <taxon>Chromadorea</taxon>
        <taxon>Rhabditida</taxon>
        <taxon>Tylenchina</taxon>
        <taxon>Panagrolaimomorpha</taxon>
        <taxon>Strongyloidoidea</taxon>
        <taxon>Alloionematidae</taxon>
        <taxon>Rhabditophanes</taxon>
    </lineage>
</organism>
<name>A0AC35TKA0_9BILA</name>
<reference evidence="2" key="1">
    <citation type="submission" date="2016-11" db="UniProtKB">
        <authorList>
            <consortium name="WormBaseParasite"/>
        </authorList>
    </citation>
    <scope>IDENTIFICATION</scope>
    <source>
        <strain evidence="2">KR3021</strain>
    </source>
</reference>
<dbReference type="Proteomes" id="UP000095286">
    <property type="component" value="Unplaced"/>
</dbReference>
<evidence type="ECO:0000313" key="1">
    <source>
        <dbReference type="Proteomes" id="UP000095286"/>
    </source>
</evidence>
<proteinExistence type="predicted"/>
<dbReference type="WBParaSite" id="RSKR_0000152900.1">
    <property type="protein sequence ID" value="RSKR_0000152900.1"/>
    <property type="gene ID" value="RSKR_0000152900"/>
</dbReference>
<accession>A0AC35TKA0</accession>
<evidence type="ECO:0000313" key="2">
    <source>
        <dbReference type="WBParaSite" id="RSKR_0000152900.1"/>
    </source>
</evidence>